<evidence type="ECO:0000256" key="1">
    <source>
        <dbReference type="SAM" id="MobiDB-lite"/>
    </source>
</evidence>
<dbReference type="InterPro" id="IPR002828">
    <property type="entry name" value="SurE-like_Pase/nucleotidase"/>
</dbReference>
<protein>
    <recommendedName>
        <fullName evidence="3">Survival protein SurE-like phosphatase/nucleotidase domain-containing protein</fullName>
    </recommendedName>
</protein>
<feature type="chain" id="PRO_5009162755" description="Survival protein SurE-like phosphatase/nucleotidase domain-containing protein" evidence="2">
    <location>
        <begin position="17"/>
        <end position="400"/>
    </location>
</feature>
<dbReference type="Proteomes" id="UP000094285">
    <property type="component" value="Unassembled WGS sequence"/>
</dbReference>
<evidence type="ECO:0000313" key="4">
    <source>
        <dbReference type="EMBL" id="ODV77741.1"/>
    </source>
</evidence>
<dbReference type="InterPro" id="IPR036523">
    <property type="entry name" value="SurE-like_sf"/>
</dbReference>
<accession>A0A1E4SDZ5</accession>
<dbReference type="Pfam" id="PF01975">
    <property type="entry name" value="SurE"/>
    <property type="match status" value="1"/>
</dbReference>
<feature type="compositionally biased region" description="Basic and acidic residues" evidence="1">
    <location>
        <begin position="69"/>
        <end position="82"/>
    </location>
</feature>
<keyword evidence="5" id="KW-1185">Reference proteome</keyword>
<evidence type="ECO:0000259" key="3">
    <source>
        <dbReference type="Pfam" id="PF01975"/>
    </source>
</evidence>
<feature type="domain" description="Survival protein SurE-like phosphatase/nucleotidase" evidence="3">
    <location>
        <begin position="147"/>
        <end position="297"/>
    </location>
</feature>
<evidence type="ECO:0000256" key="2">
    <source>
        <dbReference type="SAM" id="SignalP"/>
    </source>
</evidence>
<dbReference type="RefSeq" id="XP_020062863.1">
    <property type="nucleotide sequence ID" value="XM_020210285.1"/>
</dbReference>
<dbReference type="OrthoDB" id="4018688at2759"/>
<name>A0A1E4SDZ5_9ASCO</name>
<keyword evidence="2" id="KW-0732">Signal</keyword>
<dbReference type="AlphaFoldDB" id="A0A1E4SDZ5"/>
<gene>
    <name evidence="4" type="ORF">CANTADRAFT_54099</name>
</gene>
<feature type="region of interest" description="Disordered" evidence="1">
    <location>
        <begin position="60"/>
        <end position="94"/>
    </location>
</feature>
<evidence type="ECO:0000313" key="5">
    <source>
        <dbReference type="Proteomes" id="UP000094285"/>
    </source>
</evidence>
<dbReference type="GeneID" id="30984421"/>
<sequence length="400" mass="44239">MKLIAVLLVLIHSCAALRVLLTSTDSWVSKNVRFMYESLKQEGHDVRVVAPLYNRRHPGLVRSLGSHHNRNDPTEEVAHASEDPENPVAPQSTEIPDGGEFGHLLPVHQTYYSNIKHMNQAPRGAKGVIKHTKKSIVSNNHFGQDPLDDHIWFVNSGALDALVIGMDVILPQIGFEPELVVVGPNEGPSWTPLGSDSGGPRGHRGRGATHAMLNYCMAKNIPSIAVSTKDSHHIYYHDEKYFNIEPKQGQSFFKGNVFGKNIQFVNEKIAHVIDSVALDGATALNIIFPSFNHADSRCFTSSSTTMEFRQVEQDSVPLETVEFPQYEYSDDKLKLVKQYKHATAHNQDNKARKGSRFINQAEHDVISQCGISVNVITSELGSGVHRLVLDVESMLAAGLA</sequence>
<feature type="signal peptide" evidence="2">
    <location>
        <begin position="1"/>
        <end position="16"/>
    </location>
</feature>
<dbReference type="GO" id="GO:0016787">
    <property type="term" value="F:hydrolase activity"/>
    <property type="evidence" value="ECO:0007669"/>
    <property type="project" value="InterPro"/>
</dbReference>
<organism evidence="4 5">
    <name type="scientific">Suhomyces tanzawaensis NRRL Y-17324</name>
    <dbReference type="NCBI Taxonomy" id="984487"/>
    <lineage>
        <taxon>Eukaryota</taxon>
        <taxon>Fungi</taxon>
        <taxon>Dikarya</taxon>
        <taxon>Ascomycota</taxon>
        <taxon>Saccharomycotina</taxon>
        <taxon>Pichiomycetes</taxon>
        <taxon>Debaryomycetaceae</taxon>
        <taxon>Suhomyces</taxon>
    </lineage>
</organism>
<reference evidence="5" key="1">
    <citation type="submission" date="2016-05" db="EMBL/GenBank/DDBJ databases">
        <title>Comparative genomics of biotechnologically important yeasts.</title>
        <authorList>
            <consortium name="DOE Joint Genome Institute"/>
            <person name="Riley R."/>
            <person name="Haridas S."/>
            <person name="Wolfe K.H."/>
            <person name="Lopes M.R."/>
            <person name="Hittinger C.T."/>
            <person name="Goker M."/>
            <person name="Salamov A."/>
            <person name="Wisecaver J."/>
            <person name="Long T.M."/>
            <person name="Aerts A.L."/>
            <person name="Barry K."/>
            <person name="Choi C."/>
            <person name="Clum A."/>
            <person name="Coughlan A.Y."/>
            <person name="Deshpande S."/>
            <person name="Douglass A.P."/>
            <person name="Hanson S.J."/>
            <person name="Klenk H.-P."/>
            <person name="Labutti K."/>
            <person name="Lapidus A."/>
            <person name="Lindquist E."/>
            <person name="Lipzen A."/>
            <person name="Meier-Kolthoff J.P."/>
            <person name="Ohm R.A."/>
            <person name="Otillar R.P."/>
            <person name="Pangilinan J."/>
            <person name="Peng Y."/>
            <person name="Rokas A."/>
            <person name="Rosa C.A."/>
            <person name="Scheuner C."/>
            <person name="Sibirny A.A."/>
            <person name="Slot J.C."/>
            <person name="Stielow J.B."/>
            <person name="Sun H."/>
            <person name="Kurtzman C.P."/>
            <person name="Blackwell M."/>
            <person name="Grigoriev I.V."/>
            <person name="Jeffries T.W."/>
        </authorList>
    </citation>
    <scope>NUCLEOTIDE SEQUENCE [LARGE SCALE GENOMIC DNA]</scope>
    <source>
        <strain evidence="5">NRRL Y-17324</strain>
    </source>
</reference>
<dbReference type="Gene3D" id="3.40.1210.10">
    <property type="entry name" value="Survival protein SurE-like phosphatase/nucleotidase"/>
    <property type="match status" value="1"/>
</dbReference>
<proteinExistence type="predicted"/>
<dbReference type="EMBL" id="KV453914">
    <property type="protein sequence ID" value="ODV77741.1"/>
    <property type="molecule type" value="Genomic_DNA"/>
</dbReference>
<dbReference type="SUPFAM" id="SSF64167">
    <property type="entry name" value="SurE-like"/>
    <property type="match status" value="1"/>
</dbReference>
<dbReference type="STRING" id="984487.A0A1E4SDZ5"/>